<gene>
    <name evidence="1" type="ORF">K8V85_09510</name>
</gene>
<evidence type="ECO:0000313" key="1">
    <source>
        <dbReference type="EMBL" id="HJF68533.1"/>
    </source>
</evidence>
<evidence type="ECO:0000313" key="2">
    <source>
        <dbReference type="Proteomes" id="UP000706163"/>
    </source>
</evidence>
<proteinExistence type="predicted"/>
<sequence>MNKAKRLSELQQGIQDHLHEATSMAFEYDDLGGKVTLNAMLHFEDDEETTNHLIGYEEDILNVLLSNEKLTIMILKSLQKMLEEEGEL</sequence>
<reference evidence="1" key="1">
    <citation type="journal article" date="2021" name="PeerJ">
        <title>Extensive microbial diversity within the chicken gut microbiome revealed by metagenomics and culture.</title>
        <authorList>
            <person name="Gilroy R."/>
            <person name="Ravi A."/>
            <person name="Getino M."/>
            <person name="Pursley I."/>
            <person name="Horton D.L."/>
            <person name="Alikhan N.F."/>
            <person name="Baker D."/>
            <person name="Gharbi K."/>
            <person name="Hall N."/>
            <person name="Watson M."/>
            <person name="Adriaenssens E.M."/>
            <person name="Foster-Nyarko E."/>
            <person name="Jarju S."/>
            <person name="Secka A."/>
            <person name="Antonio M."/>
            <person name="Oren A."/>
            <person name="Chaudhuri R.R."/>
            <person name="La Ragione R."/>
            <person name="Hildebrand F."/>
            <person name="Pallen M.J."/>
        </authorList>
    </citation>
    <scope>NUCLEOTIDE SEQUENCE</scope>
    <source>
        <strain evidence="1">CHK149-3286</strain>
    </source>
</reference>
<dbReference type="Proteomes" id="UP000706163">
    <property type="component" value="Unassembled WGS sequence"/>
</dbReference>
<comment type="caution">
    <text evidence="1">The sequence shown here is derived from an EMBL/GenBank/DDBJ whole genome shotgun (WGS) entry which is preliminary data.</text>
</comment>
<dbReference type="AlphaFoldDB" id="A0A921H0M4"/>
<organism evidence="1 2">
    <name type="scientific">Staphylococcus kloosii</name>
    <dbReference type="NCBI Taxonomy" id="29384"/>
    <lineage>
        <taxon>Bacteria</taxon>
        <taxon>Bacillati</taxon>
        <taxon>Bacillota</taxon>
        <taxon>Bacilli</taxon>
        <taxon>Bacillales</taxon>
        <taxon>Staphylococcaceae</taxon>
        <taxon>Staphylococcus</taxon>
    </lineage>
</organism>
<accession>A0A921H0M4</accession>
<protein>
    <submittedName>
        <fullName evidence="1">Uncharacterized protein</fullName>
    </submittedName>
</protein>
<dbReference type="EMBL" id="DYVT01000110">
    <property type="protein sequence ID" value="HJF68533.1"/>
    <property type="molecule type" value="Genomic_DNA"/>
</dbReference>
<name>A0A921H0M4_9STAP</name>
<reference evidence="1" key="2">
    <citation type="submission" date="2021-09" db="EMBL/GenBank/DDBJ databases">
        <authorList>
            <person name="Gilroy R."/>
        </authorList>
    </citation>
    <scope>NUCLEOTIDE SEQUENCE</scope>
    <source>
        <strain evidence="1">CHK149-3286</strain>
    </source>
</reference>
<dbReference type="RefSeq" id="WP_278675862.1">
    <property type="nucleotide sequence ID" value="NZ_DYVT01000110.1"/>
</dbReference>